<dbReference type="Proteomes" id="UP001055811">
    <property type="component" value="Linkage Group LG06"/>
</dbReference>
<proteinExistence type="predicted"/>
<sequence>MEDSEYVSKYNIDKQKDRIIVDYSQPSSNDTVLQLIHYEHDSNSFQFDSNQIQDQSIKWGNITNDDSLNNALLPFGVFANEDFVSIQNKGIEVD</sequence>
<evidence type="ECO:0000313" key="2">
    <source>
        <dbReference type="Proteomes" id="UP001055811"/>
    </source>
</evidence>
<name>A0ACB9BNS2_CICIN</name>
<dbReference type="EMBL" id="CM042014">
    <property type="protein sequence ID" value="KAI3723671.1"/>
    <property type="molecule type" value="Genomic_DNA"/>
</dbReference>
<gene>
    <name evidence="1" type="ORF">L2E82_35426</name>
</gene>
<comment type="caution">
    <text evidence="1">The sequence shown here is derived from an EMBL/GenBank/DDBJ whole genome shotgun (WGS) entry which is preliminary data.</text>
</comment>
<evidence type="ECO:0000313" key="1">
    <source>
        <dbReference type="EMBL" id="KAI3723671.1"/>
    </source>
</evidence>
<accession>A0ACB9BNS2</accession>
<reference evidence="1 2" key="2">
    <citation type="journal article" date="2022" name="Mol. Ecol. Resour.">
        <title>The genomes of chicory, endive, great burdock and yacon provide insights into Asteraceae paleo-polyploidization history and plant inulin production.</title>
        <authorList>
            <person name="Fan W."/>
            <person name="Wang S."/>
            <person name="Wang H."/>
            <person name="Wang A."/>
            <person name="Jiang F."/>
            <person name="Liu H."/>
            <person name="Zhao H."/>
            <person name="Xu D."/>
            <person name="Zhang Y."/>
        </authorList>
    </citation>
    <scope>NUCLEOTIDE SEQUENCE [LARGE SCALE GENOMIC DNA]</scope>
    <source>
        <strain evidence="2">cv. Punajuju</strain>
        <tissue evidence="1">Leaves</tissue>
    </source>
</reference>
<organism evidence="1 2">
    <name type="scientific">Cichorium intybus</name>
    <name type="common">Chicory</name>
    <dbReference type="NCBI Taxonomy" id="13427"/>
    <lineage>
        <taxon>Eukaryota</taxon>
        <taxon>Viridiplantae</taxon>
        <taxon>Streptophyta</taxon>
        <taxon>Embryophyta</taxon>
        <taxon>Tracheophyta</taxon>
        <taxon>Spermatophyta</taxon>
        <taxon>Magnoliopsida</taxon>
        <taxon>eudicotyledons</taxon>
        <taxon>Gunneridae</taxon>
        <taxon>Pentapetalae</taxon>
        <taxon>asterids</taxon>
        <taxon>campanulids</taxon>
        <taxon>Asterales</taxon>
        <taxon>Asteraceae</taxon>
        <taxon>Cichorioideae</taxon>
        <taxon>Cichorieae</taxon>
        <taxon>Cichoriinae</taxon>
        <taxon>Cichorium</taxon>
    </lineage>
</organism>
<protein>
    <submittedName>
        <fullName evidence="1">Uncharacterized protein</fullName>
    </submittedName>
</protein>
<reference evidence="2" key="1">
    <citation type="journal article" date="2022" name="Mol. Ecol. Resour.">
        <title>The genomes of chicory, endive, great burdock and yacon provide insights into Asteraceae palaeo-polyploidization history and plant inulin production.</title>
        <authorList>
            <person name="Fan W."/>
            <person name="Wang S."/>
            <person name="Wang H."/>
            <person name="Wang A."/>
            <person name="Jiang F."/>
            <person name="Liu H."/>
            <person name="Zhao H."/>
            <person name="Xu D."/>
            <person name="Zhang Y."/>
        </authorList>
    </citation>
    <scope>NUCLEOTIDE SEQUENCE [LARGE SCALE GENOMIC DNA]</scope>
    <source>
        <strain evidence="2">cv. Punajuju</strain>
    </source>
</reference>
<keyword evidence="2" id="KW-1185">Reference proteome</keyword>